<dbReference type="STRING" id="157652.A0A371FKI5"/>
<dbReference type="Proteomes" id="UP000257109">
    <property type="component" value="Unassembled WGS sequence"/>
</dbReference>
<reference evidence="1" key="1">
    <citation type="submission" date="2018-05" db="EMBL/GenBank/DDBJ databases">
        <title>Draft genome of Mucuna pruriens seed.</title>
        <authorList>
            <person name="Nnadi N.E."/>
            <person name="Vos R."/>
            <person name="Hasami M.H."/>
            <person name="Devisetty U.K."/>
            <person name="Aguiy J.C."/>
        </authorList>
    </citation>
    <scope>NUCLEOTIDE SEQUENCE [LARGE SCALE GENOMIC DNA]</scope>
    <source>
        <strain evidence="1">JCA_2017</strain>
    </source>
</reference>
<dbReference type="OrthoDB" id="1426886at2759"/>
<accession>A0A371FKI5</accession>
<dbReference type="EMBL" id="QJKJ01008773">
    <property type="protein sequence ID" value="RDX78710.1"/>
    <property type="molecule type" value="Genomic_DNA"/>
</dbReference>
<comment type="caution">
    <text evidence="1">The sequence shown here is derived from an EMBL/GenBank/DDBJ whole genome shotgun (WGS) entry which is preliminary data.</text>
</comment>
<dbReference type="PANTHER" id="PTHR33095">
    <property type="entry name" value="OS07G0619500 PROTEIN"/>
    <property type="match status" value="1"/>
</dbReference>
<dbReference type="InterPro" id="IPR012442">
    <property type="entry name" value="DUF1645_plant"/>
</dbReference>
<evidence type="ECO:0000313" key="2">
    <source>
        <dbReference type="Proteomes" id="UP000257109"/>
    </source>
</evidence>
<keyword evidence="2" id="KW-1185">Reference proteome</keyword>
<proteinExistence type="predicted"/>
<dbReference type="AlphaFoldDB" id="A0A371FKI5"/>
<protein>
    <submittedName>
        <fullName evidence="1">Uncharacterized protein</fullName>
    </submittedName>
</protein>
<evidence type="ECO:0000313" key="1">
    <source>
        <dbReference type="EMBL" id="RDX78710.1"/>
    </source>
</evidence>
<sequence length="221" mass="24852">MQALSILPVSNSFLNFDDSTLVPARLDPNFSVENQIHNANEEDVEEQEDFSFPCIDPQGTLIFADEIFDNGKIRPIFPIFDQSLIFTTAHDNDTLPLRLPLKKVFIKQLNDFPSKSKGLHNKTAQKTMVEVIASNDKSKKSNSMGFSKTWTFREDLKLRSNSDGDNAFVLLNPSGSVPIRSSKVKENVVSKKGNDGKCKIALSAHEKLYVMNRKKKENICT</sequence>
<dbReference type="Pfam" id="PF07816">
    <property type="entry name" value="DUF1645"/>
    <property type="match status" value="1"/>
</dbReference>
<name>A0A371FKI5_MUCPR</name>
<organism evidence="1 2">
    <name type="scientific">Mucuna pruriens</name>
    <name type="common">Velvet bean</name>
    <name type="synonym">Dolichos pruriens</name>
    <dbReference type="NCBI Taxonomy" id="157652"/>
    <lineage>
        <taxon>Eukaryota</taxon>
        <taxon>Viridiplantae</taxon>
        <taxon>Streptophyta</taxon>
        <taxon>Embryophyta</taxon>
        <taxon>Tracheophyta</taxon>
        <taxon>Spermatophyta</taxon>
        <taxon>Magnoliopsida</taxon>
        <taxon>eudicotyledons</taxon>
        <taxon>Gunneridae</taxon>
        <taxon>Pentapetalae</taxon>
        <taxon>rosids</taxon>
        <taxon>fabids</taxon>
        <taxon>Fabales</taxon>
        <taxon>Fabaceae</taxon>
        <taxon>Papilionoideae</taxon>
        <taxon>50 kb inversion clade</taxon>
        <taxon>NPAAA clade</taxon>
        <taxon>indigoferoid/millettioid clade</taxon>
        <taxon>Phaseoleae</taxon>
        <taxon>Mucuna</taxon>
    </lineage>
</organism>
<dbReference type="PANTHER" id="PTHR33095:SF114">
    <property type="entry name" value="DUF1645 FAMILY PROTEIN"/>
    <property type="match status" value="1"/>
</dbReference>
<gene>
    <name evidence="1" type="ORF">CR513_40965</name>
</gene>
<feature type="non-terminal residue" evidence="1">
    <location>
        <position position="1"/>
    </location>
</feature>